<keyword evidence="3" id="KW-1185">Reference proteome</keyword>
<accession>A0A0B2UK10</accession>
<dbReference type="GeneID" id="26262158"/>
<dbReference type="InParanoid" id="A0A0B2UK10"/>
<dbReference type="Proteomes" id="UP000031056">
    <property type="component" value="Unassembled WGS sequence"/>
</dbReference>
<dbReference type="VEuPathDB" id="MicrosporidiaDB:M896_081180"/>
<dbReference type="OrthoDB" id="10433024at2759"/>
<comment type="caution">
    <text evidence="2">The sequence shown here is derived from an EMBL/GenBank/DDBJ whole genome shotgun (WGS) entry which is preliminary data.</text>
</comment>
<feature type="region of interest" description="Disordered" evidence="1">
    <location>
        <begin position="1"/>
        <end position="21"/>
    </location>
</feature>
<feature type="compositionally biased region" description="Basic residues" evidence="1">
    <location>
        <begin position="1"/>
        <end position="15"/>
    </location>
</feature>
<organism evidence="2 3">
    <name type="scientific">Ordospora colligata OC4</name>
    <dbReference type="NCBI Taxonomy" id="1354746"/>
    <lineage>
        <taxon>Eukaryota</taxon>
        <taxon>Fungi</taxon>
        <taxon>Fungi incertae sedis</taxon>
        <taxon>Microsporidia</taxon>
        <taxon>Ordosporidae</taxon>
        <taxon>Ordospora</taxon>
    </lineage>
</organism>
<protein>
    <submittedName>
        <fullName evidence="2">Uncharacterized protein</fullName>
    </submittedName>
</protein>
<name>A0A0B2UK10_9MICR</name>
<evidence type="ECO:0000256" key="1">
    <source>
        <dbReference type="SAM" id="MobiDB-lite"/>
    </source>
</evidence>
<evidence type="ECO:0000313" key="2">
    <source>
        <dbReference type="EMBL" id="KHN69382.1"/>
    </source>
</evidence>
<dbReference type="AlphaFoldDB" id="A0A0B2UK10"/>
<gene>
    <name evidence="2" type="ORF">M896_081180</name>
</gene>
<dbReference type="EMBL" id="JOKQ01000008">
    <property type="protein sequence ID" value="KHN69382.1"/>
    <property type="molecule type" value="Genomic_DNA"/>
</dbReference>
<reference evidence="2 3" key="1">
    <citation type="journal article" date="2014" name="MBio">
        <title>The Ordospora colligata genome; evolution of extreme reduction in microsporidia and host-to-parasite horizontal gene transfer.</title>
        <authorList>
            <person name="Pombert J.-F."/>
            <person name="Haag K.L."/>
            <person name="Beidas S."/>
            <person name="Ebert D."/>
            <person name="Keeling P.J."/>
        </authorList>
    </citation>
    <scope>NUCLEOTIDE SEQUENCE [LARGE SCALE GENOMIC DNA]</scope>
    <source>
        <strain evidence="2 3">OC4</strain>
    </source>
</reference>
<proteinExistence type="predicted"/>
<dbReference type="RefSeq" id="XP_014563424.1">
    <property type="nucleotide sequence ID" value="XM_014707938.1"/>
</dbReference>
<dbReference type="HOGENOM" id="CLU_170488_0_0_1"/>
<sequence length="114" mass="13204">MGKHRDRGMHERKKAHIEFGNEDTSKCQQEIVVDPNTTPLNDSTHECTNQYDLPFHEDPFPYISEMPPEIEKKTSIMKQFVSGIERLFSVIRSAFRSTFTWISNQITSSIGEQV</sequence>
<evidence type="ECO:0000313" key="3">
    <source>
        <dbReference type="Proteomes" id="UP000031056"/>
    </source>
</evidence>